<evidence type="ECO:0000256" key="1">
    <source>
        <dbReference type="SAM" id="MobiDB-lite"/>
    </source>
</evidence>
<sequence>MFTSQAVGGLSKKRGRDDDGDGDVAIGGTEGFTEHRNPTNAHHAPHNMTPTDSDSEEAHRAFHQTTLANPSLPNPSLAMPRLVDDAFGHAPEMVDDYRTHDVDMDMDMDGSDHSQAHNSHHLDAGSSQPDPVQPGGIASRMPTPIHCSFAAQVRGNNWGGAAGNVLQHNGNGFGPPPDRSIPRSLDHNAMTDWNLMRDRRLPSPISESGGEDFGSPRMVLDTQLRQGMPPRAASAMDFSPARTQTAFSNLSDSVGELNNLASSNPCHAASNTTDCGVSNANAMDIEHATPSPKKGHTRSRHTLNSWTQNVPGMKKTFSIGYRADCEKCRQKMGLSHPIDHHIWMYFFGREIRESKRAWSVKKQRLAREFDYMRSLEHNALFCNSDQMDIDDPTTTADIRTPEMSEHKLVPLSDEWFADLDESFNNIEKLLEELQHEGTQSSPHKYHHVHVADQRLSEMQGDMMQCLMKLSNEKCRLGSNASDSDISSPPAAGECRLSQTCIKERECTGHEASAGWDSFFARTPEIFRHSGSPGAPTKSTASNIQLSAGESVMKQLFRWWQPCGSACVRDIRRIGDDRATEVDGLIQ</sequence>
<feature type="compositionally biased region" description="Basic and acidic residues" evidence="1">
    <location>
        <begin position="110"/>
        <end position="123"/>
    </location>
</feature>
<name>A0A9W8YVW0_9PEZI</name>
<dbReference type="Proteomes" id="UP001140453">
    <property type="component" value="Unassembled WGS sequence"/>
</dbReference>
<dbReference type="AlphaFoldDB" id="A0A9W8YVW0"/>
<dbReference type="OrthoDB" id="2446291at2759"/>
<reference evidence="2" key="1">
    <citation type="submission" date="2022-10" db="EMBL/GenBank/DDBJ databases">
        <title>Tapping the CABI collections for fungal endophytes: first genome assemblies for Collariella, Neodidymelliopsis, Ascochyta clinopodiicola, Didymella pomorum, Didymosphaeria variabile, Neocosmospora piperis and Neocucurbitaria cava.</title>
        <authorList>
            <person name="Hill R."/>
        </authorList>
    </citation>
    <scope>NUCLEOTIDE SEQUENCE</scope>
    <source>
        <strain evidence="2">IMI 355082</strain>
    </source>
</reference>
<accession>A0A9W8YVW0</accession>
<evidence type="ECO:0000313" key="2">
    <source>
        <dbReference type="EMBL" id="KAJ4393542.1"/>
    </source>
</evidence>
<keyword evidence="3" id="KW-1185">Reference proteome</keyword>
<gene>
    <name evidence="2" type="ORF">N0V93_002754</name>
</gene>
<proteinExistence type="predicted"/>
<evidence type="ECO:0000313" key="3">
    <source>
        <dbReference type="Proteomes" id="UP001140453"/>
    </source>
</evidence>
<feature type="region of interest" description="Disordered" evidence="1">
    <location>
        <begin position="102"/>
        <end position="139"/>
    </location>
</feature>
<feature type="region of interest" description="Disordered" evidence="1">
    <location>
        <begin position="1"/>
        <end position="59"/>
    </location>
</feature>
<protein>
    <submittedName>
        <fullName evidence="2">Uncharacterized protein</fullName>
    </submittedName>
</protein>
<organism evidence="2 3">
    <name type="scientific">Gnomoniopsis smithogilvyi</name>
    <dbReference type="NCBI Taxonomy" id="1191159"/>
    <lineage>
        <taxon>Eukaryota</taxon>
        <taxon>Fungi</taxon>
        <taxon>Dikarya</taxon>
        <taxon>Ascomycota</taxon>
        <taxon>Pezizomycotina</taxon>
        <taxon>Sordariomycetes</taxon>
        <taxon>Sordariomycetidae</taxon>
        <taxon>Diaporthales</taxon>
        <taxon>Gnomoniaceae</taxon>
        <taxon>Gnomoniopsis</taxon>
    </lineage>
</organism>
<dbReference type="EMBL" id="JAPEVB010000002">
    <property type="protein sequence ID" value="KAJ4393542.1"/>
    <property type="molecule type" value="Genomic_DNA"/>
</dbReference>
<comment type="caution">
    <text evidence="2">The sequence shown here is derived from an EMBL/GenBank/DDBJ whole genome shotgun (WGS) entry which is preliminary data.</text>
</comment>